<evidence type="ECO:0000313" key="5">
    <source>
        <dbReference type="Proteomes" id="UP000264071"/>
    </source>
</evidence>
<dbReference type="InterPro" id="IPR019734">
    <property type="entry name" value="TPR_rpt"/>
</dbReference>
<organism evidence="4 5">
    <name type="scientific">Gemmatimonas aurantiaca</name>
    <dbReference type="NCBI Taxonomy" id="173480"/>
    <lineage>
        <taxon>Bacteria</taxon>
        <taxon>Pseudomonadati</taxon>
        <taxon>Gemmatimonadota</taxon>
        <taxon>Gemmatimonadia</taxon>
        <taxon>Gemmatimonadales</taxon>
        <taxon>Gemmatimonadaceae</taxon>
        <taxon>Gemmatimonas</taxon>
    </lineage>
</organism>
<evidence type="ECO:0000256" key="2">
    <source>
        <dbReference type="ARBA" id="ARBA00022803"/>
    </source>
</evidence>
<feature type="repeat" description="TPR" evidence="3">
    <location>
        <begin position="132"/>
        <end position="165"/>
    </location>
</feature>
<dbReference type="EMBL" id="DPIY01000012">
    <property type="protein sequence ID" value="HCT59226.1"/>
    <property type="molecule type" value="Genomic_DNA"/>
</dbReference>
<feature type="repeat" description="TPR" evidence="3">
    <location>
        <begin position="166"/>
        <end position="199"/>
    </location>
</feature>
<dbReference type="InterPro" id="IPR011990">
    <property type="entry name" value="TPR-like_helical_dom_sf"/>
</dbReference>
<comment type="caution">
    <text evidence="4">The sequence shown here is derived from an EMBL/GenBank/DDBJ whole genome shotgun (WGS) entry which is preliminary data.</text>
</comment>
<keyword evidence="2 3" id="KW-0802">TPR repeat</keyword>
<gene>
    <name evidence="4" type="ORF">DGD08_18650</name>
</gene>
<dbReference type="InterPro" id="IPR050498">
    <property type="entry name" value="Ycf3"/>
</dbReference>
<proteinExistence type="predicted"/>
<reference evidence="4 5" key="1">
    <citation type="journal article" date="2018" name="Nat. Biotechnol.">
        <title>A standardized bacterial taxonomy based on genome phylogeny substantially revises the tree of life.</title>
        <authorList>
            <person name="Parks D.H."/>
            <person name="Chuvochina M."/>
            <person name="Waite D.W."/>
            <person name="Rinke C."/>
            <person name="Skarshewski A."/>
            <person name="Chaumeil P.A."/>
            <person name="Hugenholtz P."/>
        </authorList>
    </citation>
    <scope>NUCLEOTIDE SEQUENCE [LARGE SCALE GENOMIC DNA]</scope>
    <source>
        <strain evidence="4">UBA8844</strain>
    </source>
</reference>
<dbReference type="Pfam" id="PF12895">
    <property type="entry name" value="ANAPC3"/>
    <property type="match status" value="1"/>
</dbReference>
<dbReference type="PANTHER" id="PTHR44858:SF1">
    <property type="entry name" value="UDP-N-ACETYLGLUCOSAMINE--PEPTIDE N-ACETYLGLUCOSAMINYLTRANSFERASE SPINDLY-RELATED"/>
    <property type="match status" value="1"/>
</dbReference>
<evidence type="ECO:0000256" key="1">
    <source>
        <dbReference type="ARBA" id="ARBA00022737"/>
    </source>
</evidence>
<protein>
    <submittedName>
        <fullName evidence="4">Tetratricopeptide repeat protein</fullName>
    </submittedName>
</protein>
<dbReference type="Gene3D" id="1.25.40.10">
    <property type="entry name" value="Tetratricopeptide repeat domain"/>
    <property type="match status" value="1"/>
</dbReference>
<dbReference type="AlphaFoldDB" id="A0A3D4VDL5"/>
<evidence type="ECO:0000313" key="4">
    <source>
        <dbReference type="EMBL" id="HCT59226.1"/>
    </source>
</evidence>
<keyword evidence="1" id="KW-0677">Repeat</keyword>
<sequence>MANARRSLFSGLCSSVLSRGKIVVAVLVKMKRPAILLALAALCGGAGIALQSRGLRAQGAPVQTGPITSLLGRVLMPRPSNASVDSAKYLLTKQPNDVGTLVATGQAYDGVWQFGESIGLYSKALTIAPKDARSLSFRGQRYLSTRQFDRAIADLEIARKLSPQSFHSLYHLGLAYYYVGRYAEAASTFGQCADVAPRTAAPSLLSSSVAHCDDLHDGLRFALASWRSAALMRAGRMGEAKTVLEKLPTSSATVPEGRWYIDAVDIARGRKADTLWSSVQVNGGGVLTIGYALANLSIVRGDSAKGCRILRELVSREEWPGFGYIGAEVDLSRGRCNGVK</sequence>
<dbReference type="PANTHER" id="PTHR44858">
    <property type="entry name" value="TETRATRICOPEPTIDE REPEAT PROTEIN 6"/>
    <property type="match status" value="1"/>
</dbReference>
<dbReference type="Proteomes" id="UP000264071">
    <property type="component" value="Unassembled WGS sequence"/>
</dbReference>
<name>A0A3D4VDL5_9BACT</name>
<accession>A0A3D4VDL5</accession>
<dbReference type="PROSITE" id="PS50005">
    <property type="entry name" value="TPR"/>
    <property type="match status" value="2"/>
</dbReference>
<dbReference type="SMART" id="SM00028">
    <property type="entry name" value="TPR"/>
    <property type="match status" value="3"/>
</dbReference>
<evidence type="ECO:0000256" key="3">
    <source>
        <dbReference type="PROSITE-ProRule" id="PRU00339"/>
    </source>
</evidence>
<dbReference type="SUPFAM" id="SSF48452">
    <property type="entry name" value="TPR-like"/>
    <property type="match status" value="1"/>
</dbReference>